<evidence type="ECO:0000259" key="5">
    <source>
        <dbReference type="SMART" id="SM00062"/>
    </source>
</evidence>
<dbReference type="AlphaFoldDB" id="A0A917ZV80"/>
<sequence length="297" mass="32363">MKIRSLRRPRTSSLVAALAATGLCLAGCGQSSPVGDDIVRVDSAPDFDPESTMAKLHDAGKIKIGVKFDQPGIGYLKPGSHHLTGFDIEIARIIAGKLGIKPSHIKWVETISSNREKFLRNRTVDLVLATYSITPERRKIVGMAGPYYTTGQQLLVRQDEKSIKGPKSTVGRKVCSITGTTSIDTFKQVSGVTPVTFPAESDCVRELLNKNVDAFTTDGAILLGYAAQHPKALKVVGDPFTQERYGVGYRKGDRAMCEFIKQTLWDSYNDGTWVNALFGTLRQQGASELTPDLDPCT</sequence>
<dbReference type="EMBL" id="BMMS01000027">
    <property type="protein sequence ID" value="GGO95842.1"/>
    <property type="molecule type" value="Genomic_DNA"/>
</dbReference>
<accession>A0A917ZV80</accession>
<reference evidence="6" key="1">
    <citation type="journal article" date="2014" name="Int. J. Syst. Evol. Microbiol.">
        <title>Complete genome sequence of Corynebacterium casei LMG S-19264T (=DSM 44701T), isolated from a smear-ripened cheese.</title>
        <authorList>
            <consortium name="US DOE Joint Genome Institute (JGI-PGF)"/>
            <person name="Walter F."/>
            <person name="Albersmeier A."/>
            <person name="Kalinowski J."/>
            <person name="Ruckert C."/>
        </authorList>
    </citation>
    <scope>NUCLEOTIDE SEQUENCE</scope>
    <source>
        <strain evidence="6">CGMCC 4.7201</strain>
    </source>
</reference>
<dbReference type="GO" id="GO:0006865">
    <property type="term" value="P:amino acid transport"/>
    <property type="evidence" value="ECO:0007669"/>
    <property type="project" value="TreeGrafter"/>
</dbReference>
<comment type="caution">
    <text evidence="6">The sequence shown here is derived from an EMBL/GenBank/DDBJ whole genome shotgun (WGS) entry which is preliminary data.</text>
</comment>
<keyword evidence="3 4" id="KW-0732">Signal</keyword>
<dbReference type="Pfam" id="PF00497">
    <property type="entry name" value="SBP_bac_3"/>
    <property type="match status" value="1"/>
</dbReference>
<dbReference type="RefSeq" id="WP_189134414.1">
    <property type="nucleotide sequence ID" value="NZ_BMMS01000027.1"/>
</dbReference>
<dbReference type="InterPro" id="IPR051455">
    <property type="entry name" value="Bact_solute-bind_prot3"/>
</dbReference>
<evidence type="ECO:0000256" key="4">
    <source>
        <dbReference type="SAM" id="SignalP"/>
    </source>
</evidence>
<dbReference type="GO" id="GO:0030288">
    <property type="term" value="C:outer membrane-bounded periplasmic space"/>
    <property type="evidence" value="ECO:0007669"/>
    <property type="project" value="TreeGrafter"/>
</dbReference>
<feature type="chain" id="PRO_5038580692" evidence="4">
    <location>
        <begin position="27"/>
        <end position="297"/>
    </location>
</feature>
<gene>
    <name evidence="6" type="primary">gluB</name>
    <name evidence="6" type="ORF">GCM10012280_53940</name>
</gene>
<dbReference type="SMART" id="SM00062">
    <property type="entry name" value="PBPb"/>
    <property type="match status" value="1"/>
</dbReference>
<organism evidence="6 7">
    <name type="scientific">Wenjunlia tyrosinilytica</name>
    <dbReference type="NCBI Taxonomy" id="1544741"/>
    <lineage>
        <taxon>Bacteria</taxon>
        <taxon>Bacillati</taxon>
        <taxon>Actinomycetota</taxon>
        <taxon>Actinomycetes</taxon>
        <taxon>Kitasatosporales</taxon>
        <taxon>Streptomycetaceae</taxon>
        <taxon>Wenjunlia</taxon>
    </lineage>
</organism>
<dbReference type="InterPro" id="IPR001638">
    <property type="entry name" value="Solute-binding_3/MltF_N"/>
</dbReference>
<evidence type="ECO:0000256" key="3">
    <source>
        <dbReference type="ARBA" id="ARBA00022729"/>
    </source>
</evidence>
<dbReference type="PANTHER" id="PTHR30085">
    <property type="entry name" value="AMINO ACID ABC TRANSPORTER PERMEASE"/>
    <property type="match status" value="1"/>
</dbReference>
<protein>
    <submittedName>
        <fullName evidence="6">Glutamate ABC transporter substrate-binding protein</fullName>
    </submittedName>
</protein>
<dbReference type="Gene3D" id="3.40.190.10">
    <property type="entry name" value="Periplasmic binding protein-like II"/>
    <property type="match status" value="2"/>
</dbReference>
<dbReference type="SUPFAM" id="SSF53850">
    <property type="entry name" value="Periplasmic binding protein-like II"/>
    <property type="match status" value="1"/>
</dbReference>
<keyword evidence="2" id="KW-0813">Transport</keyword>
<reference evidence="6" key="2">
    <citation type="submission" date="2020-09" db="EMBL/GenBank/DDBJ databases">
        <authorList>
            <person name="Sun Q."/>
            <person name="Zhou Y."/>
        </authorList>
    </citation>
    <scope>NUCLEOTIDE SEQUENCE</scope>
    <source>
        <strain evidence="6">CGMCC 4.7201</strain>
    </source>
</reference>
<comment type="similarity">
    <text evidence="1">Belongs to the bacterial solute-binding protein 3 family.</text>
</comment>
<name>A0A917ZV80_9ACTN</name>
<evidence type="ECO:0000313" key="6">
    <source>
        <dbReference type="EMBL" id="GGO95842.1"/>
    </source>
</evidence>
<feature type="domain" description="Solute-binding protein family 3/N-terminal" evidence="5">
    <location>
        <begin position="61"/>
        <end position="281"/>
    </location>
</feature>
<feature type="signal peptide" evidence="4">
    <location>
        <begin position="1"/>
        <end position="26"/>
    </location>
</feature>
<dbReference type="PANTHER" id="PTHR30085:SF6">
    <property type="entry name" value="ABC TRANSPORTER GLUTAMINE-BINDING PROTEIN GLNH"/>
    <property type="match status" value="1"/>
</dbReference>
<evidence type="ECO:0000256" key="2">
    <source>
        <dbReference type="ARBA" id="ARBA00022448"/>
    </source>
</evidence>
<keyword evidence="7" id="KW-1185">Reference proteome</keyword>
<evidence type="ECO:0000313" key="7">
    <source>
        <dbReference type="Proteomes" id="UP000641932"/>
    </source>
</evidence>
<dbReference type="CDD" id="cd13690">
    <property type="entry name" value="PBP2_GluB"/>
    <property type="match status" value="1"/>
</dbReference>
<dbReference type="GO" id="GO:0005576">
    <property type="term" value="C:extracellular region"/>
    <property type="evidence" value="ECO:0007669"/>
    <property type="project" value="TreeGrafter"/>
</dbReference>
<evidence type="ECO:0000256" key="1">
    <source>
        <dbReference type="ARBA" id="ARBA00010333"/>
    </source>
</evidence>
<proteinExistence type="inferred from homology"/>
<dbReference type="Proteomes" id="UP000641932">
    <property type="component" value="Unassembled WGS sequence"/>
</dbReference>